<keyword evidence="3" id="KW-1185">Reference proteome</keyword>
<feature type="transmembrane region" description="Helical" evidence="1">
    <location>
        <begin position="17"/>
        <end position="37"/>
    </location>
</feature>
<reference evidence="3" key="2">
    <citation type="submission" date="2015-01" db="EMBL/GenBank/DDBJ databases">
        <title>Evolutionary Origins and Diversification of the Mycorrhizal Mutualists.</title>
        <authorList>
            <consortium name="DOE Joint Genome Institute"/>
            <consortium name="Mycorrhizal Genomics Consortium"/>
            <person name="Kohler A."/>
            <person name="Kuo A."/>
            <person name="Nagy L.G."/>
            <person name="Floudas D."/>
            <person name="Copeland A."/>
            <person name="Barry K.W."/>
            <person name="Cichocki N."/>
            <person name="Veneault-Fourrey C."/>
            <person name="LaButti K."/>
            <person name="Lindquist E.A."/>
            <person name="Lipzen A."/>
            <person name="Lundell T."/>
            <person name="Morin E."/>
            <person name="Murat C."/>
            <person name="Riley R."/>
            <person name="Ohm R."/>
            <person name="Sun H."/>
            <person name="Tunlid A."/>
            <person name="Henrissat B."/>
            <person name="Grigoriev I.V."/>
            <person name="Hibbett D.S."/>
            <person name="Martin F."/>
        </authorList>
    </citation>
    <scope>NUCLEOTIDE SEQUENCE [LARGE SCALE GENOMIC DNA]</scope>
    <source>
        <strain evidence="3">Foug A</strain>
    </source>
</reference>
<evidence type="ECO:0000256" key="1">
    <source>
        <dbReference type="SAM" id="Phobius"/>
    </source>
</evidence>
<accession>A0A0C3AYG3</accession>
<keyword evidence="1" id="KW-1133">Transmembrane helix</keyword>
<name>A0A0C3AYG3_9AGAM</name>
<sequence length="81" mass="9519">MYRCSDFHDTCCNIGFLNLYCFVATDIMVMYSLPLLLHIQVQESRLLGNTTYHETAIHRDHMICLWLKYRRTAVSGGPYEK</sequence>
<evidence type="ECO:0000313" key="3">
    <source>
        <dbReference type="Proteomes" id="UP000053989"/>
    </source>
</evidence>
<organism evidence="2 3">
    <name type="scientific">Scleroderma citrinum Foug A</name>
    <dbReference type="NCBI Taxonomy" id="1036808"/>
    <lineage>
        <taxon>Eukaryota</taxon>
        <taxon>Fungi</taxon>
        <taxon>Dikarya</taxon>
        <taxon>Basidiomycota</taxon>
        <taxon>Agaricomycotina</taxon>
        <taxon>Agaricomycetes</taxon>
        <taxon>Agaricomycetidae</taxon>
        <taxon>Boletales</taxon>
        <taxon>Sclerodermatineae</taxon>
        <taxon>Sclerodermataceae</taxon>
        <taxon>Scleroderma</taxon>
    </lineage>
</organism>
<protein>
    <submittedName>
        <fullName evidence="2">Uncharacterized protein</fullName>
    </submittedName>
</protein>
<dbReference type="AlphaFoldDB" id="A0A0C3AYG3"/>
<gene>
    <name evidence="2" type="ORF">SCLCIDRAFT_1207286</name>
</gene>
<proteinExistence type="predicted"/>
<reference evidence="2 3" key="1">
    <citation type="submission" date="2014-04" db="EMBL/GenBank/DDBJ databases">
        <authorList>
            <consortium name="DOE Joint Genome Institute"/>
            <person name="Kuo A."/>
            <person name="Kohler A."/>
            <person name="Nagy L.G."/>
            <person name="Floudas D."/>
            <person name="Copeland A."/>
            <person name="Barry K.W."/>
            <person name="Cichocki N."/>
            <person name="Veneault-Fourrey C."/>
            <person name="LaButti K."/>
            <person name="Lindquist E.A."/>
            <person name="Lipzen A."/>
            <person name="Lundell T."/>
            <person name="Morin E."/>
            <person name="Murat C."/>
            <person name="Sun H."/>
            <person name="Tunlid A."/>
            <person name="Henrissat B."/>
            <person name="Grigoriev I.V."/>
            <person name="Hibbett D.S."/>
            <person name="Martin F."/>
            <person name="Nordberg H.P."/>
            <person name="Cantor M.N."/>
            <person name="Hua S.X."/>
        </authorList>
    </citation>
    <scope>NUCLEOTIDE SEQUENCE [LARGE SCALE GENOMIC DNA]</scope>
    <source>
        <strain evidence="2 3">Foug A</strain>
    </source>
</reference>
<dbReference type="Proteomes" id="UP000053989">
    <property type="component" value="Unassembled WGS sequence"/>
</dbReference>
<keyword evidence="1" id="KW-0812">Transmembrane</keyword>
<evidence type="ECO:0000313" key="2">
    <source>
        <dbReference type="EMBL" id="KIM70022.1"/>
    </source>
</evidence>
<keyword evidence="1" id="KW-0472">Membrane</keyword>
<dbReference type="InParanoid" id="A0A0C3AYG3"/>
<dbReference type="EMBL" id="KN822005">
    <property type="protein sequence ID" value="KIM70022.1"/>
    <property type="molecule type" value="Genomic_DNA"/>
</dbReference>
<dbReference type="HOGENOM" id="CLU_2575253_0_0_1"/>